<evidence type="ECO:0000256" key="2">
    <source>
        <dbReference type="ARBA" id="ARBA00022643"/>
    </source>
</evidence>
<proteinExistence type="predicted"/>
<evidence type="ECO:0000313" key="5">
    <source>
        <dbReference type="Proteomes" id="UP001596043"/>
    </source>
</evidence>
<evidence type="ECO:0000259" key="3">
    <source>
        <dbReference type="Pfam" id="PF03358"/>
    </source>
</evidence>
<dbReference type="RefSeq" id="WP_379982204.1">
    <property type="nucleotide sequence ID" value="NZ_JBHSFV010000016.1"/>
</dbReference>
<feature type="domain" description="NADPH-dependent FMN reductase-like" evidence="3">
    <location>
        <begin position="3"/>
        <end position="118"/>
    </location>
</feature>
<dbReference type="InterPro" id="IPR029039">
    <property type="entry name" value="Flavoprotein-like_sf"/>
</dbReference>
<accession>A0ABV9I226</accession>
<reference evidence="5" key="1">
    <citation type="journal article" date="2019" name="Int. J. Syst. Evol. Microbiol.">
        <title>The Global Catalogue of Microorganisms (GCM) 10K type strain sequencing project: providing services to taxonomists for standard genome sequencing and annotation.</title>
        <authorList>
            <consortium name="The Broad Institute Genomics Platform"/>
            <consortium name="The Broad Institute Genome Sequencing Center for Infectious Disease"/>
            <person name="Wu L."/>
            <person name="Ma J."/>
        </authorList>
    </citation>
    <scope>NUCLEOTIDE SEQUENCE [LARGE SCALE GENOMIC DNA]</scope>
    <source>
        <strain evidence="5">YJ-61-S</strain>
    </source>
</reference>
<keyword evidence="2" id="KW-0288">FMN</keyword>
<protein>
    <submittedName>
        <fullName evidence="4">Flavodoxin family protein</fullName>
    </submittedName>
</protein>
<dbReference type="EMBL" id="JBHSFV010000016">
    <property type="protein sequence ID" value="MFC4636219.1"/>
    <property type="molecule type" value="Genomic_DNA"/>
</dbReference>
<organism evidence="4 5">
    <name type="scientific">Dokdonia ponticola</name>
    <dbReference type="NCBI Taxonomy" id="2041041"/>
    <lineage>
        <taxon>Bacteria</taxon>
        <taxon>Pseudomonadati</taxon>
        <taxon>Bacteroidota</taxon>
        <taxon>Flavobacteriia</taxon>
        <taxon>Flavobacteriales</taxon>
        <taxon>Flavobacteriaceae</taxon>
        <taxon>Dokdonia</taxon>
    </lineage>
</organism>
<dbReference type="PANTHER" id="PTHR43278">
    <property type="entry name" value="NAD(P)H-DEPENDENT FMN-CONTAINING OXIDOREDUCTASE YWQN-RELATED"/>
    <property type="match status" value="1"/>
</dbReference>
<dbReference type="Pfam" id="PF03358">
    <property type="entry name" value="FMN_red"/>
    <property type="match status" value="1"/>
</dbReference>
<comment type="caution">
    <text evidence="4">The sequence shown here is derived from an EMBL/GenBank/DDBJ whole genome shotgun (WGS) entry which is preliminary data.</text>
</comment>
<dbReference type="Proteomes" id="UP001596043">
    <property type="component" value="Unassembled WGS sequence"/>
</dbReference>
<evidence type="ECO:0000313" key="4">
    <source>
        <dbReference type="EMBL" id="MFC4636219.1"/>
    </source>
</evidence>
<dbReference type="InterPro" id="IPR005025">
    <property type="entry name" value="FMN_Rdtase-like_dom"/>
</dbReference>
<dbReference type="Gene3D" id="3.40.50.360">
    <property type="match status" value="1"/>
</dbReference>
<keyword evidence="1" id="KW-0285">Flavoprotein</keyword>
<name>A0ABV9I226_9FLAO</name>
<sequence length="165" mass="18786">MEKTVIILGSSRSDGNTAKVVQQLQQLIDCSMVDLNDYAISYYDYKHANKDDDFLPLMKRIIQEYQNIIVATPVYWYTMSGILKVFFDRISDLLTIEKDLGRQLRGKGFGAMSCSLDSTVEDVFWHPFKSTAGYLGMTYLGNIHVDTLDCQQLLEGFVKEMNVGN</sequence>
<gene>
    <name evidence="4" type="ORF">ACFO3O_20095</name>
</gene>
<evidence type="ECO:0000256" key="1">
    <source>
        <dbReference type="ARBA" id="ARBA00022630"/>
    </source>
</evidence>
<keyword evidence="5" id="KW-1185">Reference proteome</keyword>
<dbReference type="SUPFAM" id="SSF52218">
    <property type="entry name" value="Flavoproteins"/>
    <property type="match status" value="1"/>
</dbReference>
<dbReference type="PANTHER" id="PTHR43278:SF4">
    <property type="entry name" value="NAD(P)H-DEPENDENT FMN-CONTAINING OXIDOREDUCTASE YWQN-RELATED"/>
    <property type="match status" value="1"/>
</dbReference>
<dbReference type="InterPro" id="IPR051796">
    <property type="entry name" value="ISF_SsuE-like"/>
</dbReference>